<dbReference type="Proteomes" id="UP000053831">
    <property type="component" value="Unassembled WGS sequence"/>
</dbReference>
<keyword evidence="2" id="KW-0802">TPR repeat</keyword>
<dbReference type="PANTHER" id="PTHR10039">
    <property type="entry name" value="AMELOGENIN"/>
    <property type="match status" value="1"/>
</dbReference>
<comment type="caution">
    <text evidence="6">The sequence shown here is derived from an EMBL/GenBank/DDBJ whole genome shotgun (WGS) entry which is preliminary data.</text>
</comment>
<dbReference type="InterPro" id="IPR027417">
    <property type="entry name" value="P-loop_NTPase"/>
</dbReference>
<protein>
    <recommendedName>
        <fullName evidence="8">Vegetative incompatibility protein HET-E-1</fullName>
    </recommendedName>
</protein>
<evidence type="ECO:0000256" key="3">
    <source>
        <dbReference type="SAM" id="MobiDB-lite"/>
    </source>
</evidence>
<keyword evidence="1" id="KW-0677">Repeat</keyword>
<feature type="repeat" description="TPR" evidence="2">
    <location>
        <begin position="1078"/>
        <end position="1111"/>
    </location>
</feature>
<evidence type="ECO:0000259" key="4">
    <source>
        <dbReference type="Pfam" id="PF17109"/>
    </source>
</evidence>
<evidence type="ECO:0000256" key="2">
    <source>
        <dbReference type="PROSITE-ProRule" id="PRU00339"/>
    </source>
</evidence>
<keyword evidence="7" id="KW-1185">Reference proteome</keyword>
<feature type="domain" description="Fungal STAND N-terminal Goodbye" evidence="4">
    <location>
        <begin position="71"/>
        <end position="181"/>
    </location>
</feature>
<dbReference type="SMART" id="SM00028">
    <property type="entry name" value="TPR"/>
    <property type="match status" value="3"/>
</dbReference>
<name>A0A0M8N0A0_ESCWE</name>
<proteinExistence type="predicted"/>
<evidence type="ECO:0000313" key="6">
    <source>
        <dbReference type="EMBL" id="KOS22458.1"/>
    </source>
</evidence>
<dbReference type="Pfam" id="PF13181">
    <property type="entry name" value="TPR_8"/>
    <property type="match status" value="1"/>
</dbReference>
<feature type="compositionally biased region" description="Low complexity" evidence="3">
    <location>
        <begin position="703"/>
        <end position="721"/>
    </location>
</feature>
<feature type="repeat" description="TPR" evidence="2">
    <location>
        <begin position="992"/>
        <end position="1025"/>
    </location>
</feature>
<evidence type="ECO:0000313" key="7">
    <source>
        <dbReference type="Proteomes" id="UP000053831"/>
    </source>
</evidence>
<dbReference type="Pfam" id="PF17109">
    <property type="entry name" value="Goodbye"/>
    <property type="match status" value="1"/>
</dbReference>
<dbReference type="OrthoDB" id="448455at2759"/>
<dbReference type="InterPro" id="IPR019734">
    <property type="entry name" value="TPR_rpt"/>
</dbReference>
<dbReference type="Pfam" id="PF24883">
    <property type="entry name" value="NPHP3_N"/>
    <property type="match status" value="1"/>
</dbReference>
<dbReference type="Gene3D" id="1.25.40.10">
    <property type="entry name" value="Tetratricopeptide repeat domain"/>
    <property type="match status" value="1"/>
</dbReference>
<feature type="domain" description="Nephrocystin 3-like N-terminal" evidence="5">
    <location>
        <begin position="321"/>
        <end position="465"/>
    </location>
</feature>
<dbReference type="InterPro" id="IPR056884">
    <property type="entry name" value="NPHP3-like_N"/>
</dbReference>
<dbReference type="InterPro" id="IPR031350">
    <property type="entry name" value="Goodbye_dom"/>
</dbReference>
<evidence type="ECO:0008006" key="8">
    <source>
        <dbReference type="Google" id="ProtNLM"/>
    </source>
</evidence>
<dbReference type="Pfam" id="PF14559">
    <property type="entry name" value="TPR_19"/>
    <property type="match status" value="1"/>
</dbReference>
<dbReference type="SUPFAM" id="SSF48452">
    <property type="entry name" value="TPR-like"/>
    <property type="match status" value="1"/>
</dbReference>
<dbReference type="Gene3D" id="3.40.50.300">
    <property type="entry name" value="P-loop containing nucleotide triphosphate hydrolases"/>
    <property type="match status" value="1"/>
</dbReference>
<dbReference type="PANTHER" id="PTHR10039:SF17">
    <property type="entry name" value="FUNGAL STAND N-TERMINAL GOODBYE DOMAIN-CONTAINING PROTEIN-RELATED"/>
    <property type="match status" value="1"/>
</dbReference>
<gene>
    <name evidence="6" type="ORF">ESCO_002311</name>
</gene>
<sequence>MLALATSDVTLPAFTRCDSMQRRVEERKTASLPAPPPFESSSSYARGIEARFAAIVSDAAKQYAGSSAAKAGRSALEELLDPPLRSLNDLIQQLAIHNAHFVHFRARRQAIINVVSAALEPVEVLGDLVSGASEDAFPPAHYIFGAVMYLVKAAHDVSSTYDSIIELFTKLKDFTSRLDIYVKHALTPALRGKLVSILTVLFEVIIISTHAARQGRVRAYLRRLIAPGNPAQGALKRLNALTLSEERQVIAETYGGVSEITVKTDQVQEMVSQVSQSILEMNLERRAMKAVSHRDQLMDILEPTPFAEDYYTTFSKGRIPGTGEWLLEDEGLQAWIRGETRHLWICGNPGTGKSFLTSKLIAWGLENLPQLAYFFFRDNDPETRSVLQALRDIAYQLTESDAYYAERLIRDLHSKDDIKTIASAYRRLFVHPFAGDMRERSSAYILLDGIDEADQDEINELLSLLVPDDDGPMTASGHWLQFGLTGRTYMSENVAALLDPDGRGRVVTTVHVTQERSAADVLAFIKDGVRHSRVLSRLTDQFQREIVQAMAGKVDGLFILAKFMLTEVNGKRHPSSILRSLETFPKELDGMLTKAMADLTATLSDEEIRDLNEMLQWVACAEESLTLEQLEAAMVLVFGDSPLRLEEALRGQFACFFELERADGLTTDDLVKEFARLQRETDPETSPGKVAGPHKVLTAPSQDSPVRSASPSPAQSADSRACTPRSPDPGRRYSASPGVILPDLTREMEFRSPSGTKVKFPHTSIRQFFRQTSGFTDPEQQQSATLGFSIVAARVHILKVCLKIFVDKAWFEKQKLGGGKEAMKQYAAWYWQEHLAVLDPGTVLVEDRRQLAMQIYSMLNDEDILFDWSIMYEKNDEGLELLTDSNIAALRKWIHDPVVYDSLSPEAKLRVSNAKETKLGICEPIGRFYAKAWLSEDCHVYVPTLFCFNIVQSIALMDAGRTWSQATASGKGISIRDRMARAIEWASFLKTAHWNLRVGSTHVMLGLYGNALDYYNEALEMDPDNFEISGRIAFCLSQYGRYDEALDQALECAAAEKKRLSDGQLQGYSLESCKWRLYKDYLLIGRCYYRLGDVDPSREYYERAVESAASAGLGASEYLEAETEYIRMLAAENLDEELMKLLMGMAMQTTNRNARPGTSRLTELLLKHYSQALVTDWIPKVACKSREAEWAFTQVETAIDAAQRDRDPTAVLYLRIAYGSTLLYNRDIDGAIELFERISLEQYRPKGNIPTRQGHAISFQKLAQLYKSKVLQFDITSEEAQKWIGKMEAIQRKQNEHRNLDMPPDMLGSDVNIASIYLASLYATLGRTLEANTLLRKLVLGNLDILVDDEPRNDEYALENLLRAFIASNDISNALALAQSMRKVNPRAPAPDPLDSPVETLIEPKLPDIQSNDRSCSQCLNNIVPWEEFVLCRFCLDSYCVGCLDGIIRVPGNKTSDGRADVICRSDHDWFTVPPLDRPLHRGEILWEDGQVKVFTEWESGLRRRWGMIAHEDSSKGASFWLI</sequence>
<accession>A0A0M8N0A0</accession>
<dbReference type="EMBL" id="LGSR01000006">
    <property type="protein sequence ID" value="KOS22458.1"/>
    <property type="molecule type" value="Genomic_DNA"/>
</dbReference>
<reference evidence="6 7" key="1">
    <citation type="submission" date="2015-07" db="EMBL/GenBank/DDBJ databases">
        <title>The genome of the fungus Escovopsis weberi, a specialized disease agent of ant agriculture.</title>
        <authorList>
            <person name="de Man T.J."/>
            <person name="Stajich J.E."/>
            <person name="Kubicek C.P."/>
            <person name="Chenthamara K."/>
            <person name="Atanasova L."/>
            <person name="Druzhinina I.S."/>
            <person name="Birnbaum S."/>
            <person name="Barribeau S.M."/>
            <person name="Teiling C."/>
            <person name="Suen G."/>
            <person name="Currie C."/>
            <person name="Gerardo N.M."/>
        </authorList>
    </citation>
    <scope>NUCLEOTIDE SEQUENCE [LARGE SCALE GENOMIC DNA]</scope>
</reference>
<dbReference type="InterPro" id="IPR011990">
    <property type="entry name" value="TPR-like_helical_dom_sf"/>
</dbReference>
<feature type="region of interest" description="Disordered" evidence="3">
    <location>
        <begin position="678"/>
        <end position="738"/>
    </location>
</feature>
<dbReference type="PROSITE" id="PS50005">
    <property type="entry name" value="TPR"/>
    <property type="match status" value="2"/>
</dbReference>
<organism evidence="6 7">
    <name type="scientific">Escovopsis weberi</name>
    <dbReference type="NCBI Taxonomy" id="150374"/>
    <lineage>
        <taxon>Eukaryota</taxon>
        <taxon>Fungi</taxon>
        <taxon>Dikarya</taxon>
        <taxon>Ascomycota</taxon>
        <taxon>Pezizomycotina</taxon>
        <taxon>Sordariomycetes</taxon>
        <taxon>Hypocreomycetidae</taxon>
        <taxon>Hypocreales</taxon>
        <taxon>Hypocreaceae</taxon>
        <taxon>Escovopsis</taxon>
    </lineage>
</organism>
<evidence type="ECO:0000256" key="1">
    <source>
        <dbReference type="ARBA" id="ARBA00022737"/>
    </source>
</evidence>
<evidence type="ECO:0000259" key="5">
    <source>
        <dbReference type="Pfam" id="PF24883"/>
    </source>
</evidence>
<dbReference type="SUPFAM" id="SSF52540">
    <property type="entry name" value="P-loop containing nucleoside triphosphate hydrolases"/>
    <property type="match status" value="1"/>
</dbReference>